<keyword evidence="2 6" id="KW-0479">Metal-binding</keyword>
<evidence type="ECO:0000313" key="9">
    <source>
        <dbReference type="Proteomes" id="UP000517694"/>
    </source>
</evidence>
<dbReference type="AlphaFoldDB" id="A0A7X1LPL1"/>
<keyword evidence="4 8" id="KW-0560">Oxidoreductase</keyword>
<dbReference type="EC" id="1.1.99.36" evidence="8"/>
<dbReference type="Pfam" id="PF08240">
    <property type="entry name" value="ADH_N"/>
    <property type="match status" value="1"/>
</dbReference>
<dbReference type="NCBIfam" id="TIGR03989">
    <property type="entry name" value="Rxyl_3153"/>
    <property type="match status" value="1"/>
</dbReference>
<evidence type="ECO:0000256" key="5">
    <source>
        <dbReference type="ARBA" id="ARBA00023027"/>
    </source>
</evidence>
<dbReference type="InterPro" id="IPR020843">
    <property type="entry name" value="ER"/>
</dbReference>
<name>A0A7X1LPL1_9ACTN</name>
<gene>
    <name evidence="8" type="ORF">H1R13_08280</name>
</gene>
<dbReference type="SUPFAM" id="SSF50129">
    <property type="entry name" value="GroES-like"/>
    <property type="match status" value="2"/>
</dbReference>
<dbReference type="Pfam" id="PF00107">
    <property type="entry name" value="ADH_zinc_N"/>
    <property type="match status" value="1"/>
</dbReference>
<reference evidence="8 9" key="1">
    <citation type="submission" date="2020-08" db="EMBL/GenBank/DDBJ databases">
        <title>Whole-Genome Sequence of French Clinical Streptomyces mexicanus Strain Q0842.</title>
        <authorList>
            <person name="Boxberger M."/>
            <person name="La Scola B."/>
        </authorList>
    </citation>
    <scope>NUCLEOTIDE SEQUENCE [LARGE SCALE GENOMIC DNA]</scope>
    <source>
        <strain evidence="8 9">Marseille-Q0842</strain>
    </source>
</reference>
<dbReference type="Proteomes" id="UP000517694">
    <property type="component" value="Unassembled WGS sequence"/>
</dbReference>
<accession>A0A7X1LPL1</accession>
<dbReference type="InterPro" id="IPR023921">
    <property type="entry name" value="ADH_Zn_actinomycetes"/>
</dbReference>
<dbReference type="InterPro" id="IPR036291">
    <property type="entry name" value="NAD(P)-bd_dom_sf"/>
</dbReference>
<dbReference type="OrthoDB" id="334894at2"/>
<dbReference type="InterPro" id="IPR013154">
    <property type="entry name" value="ADH-like_N"/>
</dbReference>
<dbReference type="GO" id="GO:0046294">
    <property type="term" value="P:formaldehyde catabolic process"/>
    <property type="evidence" value="ECO:0007669"/>
    <property type="project" value="TreeGrafter"/>
</dbReference>
<keyword evidence="3 6" id="KW-0862">Zinc</keyword>
<protein>
    <submittedName>
        <fullName evidence="8">NDMA-dependent alcohol dehydrogenase</fullName>
        <ecNumber evidence="8">1.1.99.36</ecNumber>
    </submittedName>
</protein>
<dbReference type="GO" id="GO:0051903">
    <property type="term" value="F:S-(hydroxymethyl)glutathione dehydrogenase [NAD(P)+] activity"/>
    <property type="evidence" value="ECO:0007669"/>
    <property type="project" value="TreeGrafter"/>
</dbReference>
<dbReference type="GO" id="GO:0005829">
    <property type="term" value="C:cytosol"/>
    <property type="evidence" value="ECO:0007669"/>
    <property type="project" value="TreeGrafter"/>
</dbReference>
<sequence>MSVKTKAAVLKGLHQDFEVVQLDLEDPREGEVLVRMKVAGLCHSDKHVKFGGVRLPAVSGHEGAGIVEKVGPGVTEFAVGDHVAVSWIPECGRCKWCRRGMGNLCDLGAAMMTGELIGGGFRFRDADGVEYSSQAGLGTFSQYLVASTYSLVKVDPSIPWEWVSLVTCGVTTGWGSVVNVGKVKAGDSVAIYGCGGIGANAVQAAIQANAGLVGVIEPVEWKRGVASKWGADAVYATAEEAHADMWERTHGAGVDVSVITVGVVHADVVGQAFELTRKGGQIVLTGVSDDFMEASIQVPGSALTLFQKSITGSLFGACVPHVDVPMLLGMAKAGKLRLDELVTSRYRLDQVNQGFTDMLDGKNLRGVIVFDD</sequence>
<evidence type="ECO:0000256" key="6">
    <source>
        <dbReference type="RuleBase" id="RU361277"/>
    </source>
</evidence>
<evidence type="ECO:0000259" key="7">
    <source>
        <dbReference type="SMART" id="SM00829"/>
    </source>
</evidence>
<dbReference type="Gene3D" id="3.40.50.720">
    <property type="entry name" value="NAD(P)-binding Rossmann-like Domain"/>
    <property type="match status" value="1"/>
</dbReference>
<organism evidence="8 9">
    <name type="scientific">Streptomyces mexicanus</name>
    <dbReference type="NCBI Taxonomy" id="178566"/>
    <lineage>
        <taxon>Bacteria</taxon>
        <taxon>Bacillati</taxon>
        <taxon>Actinomycetota</taxon>
        <taxon>Actinomycetes</taxon>
        <taxon>Kitasatosporales</taxon>
        <taxon>Streptomycetaceae</taxon>
        <taxon>Streptomyces</taxon>
    </lineage>
</organism>
<evidence type="ECO:0000256" key="2">
    <source>
        <dbReference type="ARBA" id="ARBA00022723"/>
    </source>
</evidence>
<evidence type="ECO:0000256" key="3">
    <source>
        <dbReference type="ARBA" id="ARBA00022833"/>
    </source>
</evidence>
<dbReference type="EMBL" id="JACMHY010000002">
    <property type="protein sequence ID" value="MBC2864998.1"/>
    <property type="molecule type" value="Genomic_DNA"/>
</dbReference>
<dbReference type="RefSeq" id="WP_159663549.1">
    <property type="nucleotide sequence ID" value="NZ_JACMHY010000002.1"/>
</dbReference>
<dbReference type="InterPro" id="IPR013149">
    <property type="entry name" value="ADH-like_C"/>
</dbReference>
<dbReference type="InterPro" id="IPR002328">
    <property type="entry name" value="ADH_Zn_CS"/>
</dbReference>
<evidence type="ECO:0000256" key="1">
    <source>
        <dbReference type="ARBA" id="ARBA00008072"/>
    </source>
</evidence>
<dbReference type="SMART" id="SM00829">
    <property type="entry name" value="PKS_ER"/>
    <property type="match status" value="1"/>
</dbReference>
<keyword evidence="9" id="KW-1185">Reference proteome</keyword>
<dbReference type="SUPFAM" id="SSF51735">
    <property type="entry name" value="NAD(P)-binding Rossmann-fold domains"/>
    <property type="match status" value="1"/>
</dbReference>
<dbReference type="PANTHER" id="PTHR43880">
    <property type="entry name" value="ALCOHOL DEHYDROGENASE"/>
    <property type="match status" value="1"/>
</dbReference>
<dbReference type="InterPro" id="IPR011032">
    <property type="entry name" value="GroES-like_sf"/>
</dbReference>
<proteinExistence type="inferred from homology"/>
<evidence type="ECO:0000256" key="4">
    <source>
        <dbReference type="ARBA" id="ARBA00023002"/>
    </source>
</evidence>
<comment type="cofactor">
    <cofactor evidence="6">
        <name>Zn(2+)</name>
        <dbReference type="ChEBI" id="CHEBI:29105"/>
    </cofactor>
</comment>
<feature type="domain" description="Enoyl reductase (ER)" evidence="7">
    <location>
        <begin position="12"/>
        <end position="370"/>
    </location>
</feature>
<dbReference type="PROSITE" id="PS00059">
    <property type="entry name" value="ADH_ZINC"/>
    <property type="match status" value="1"/>
</dbReference>
<dbReference type="GO" id="GO:0008270">
    <property type="term" value="F:zinc ion binding"/>
    <property type="evidence" value="ECO:0007669"/>
    <property type="project" value="InterPro"/>
</dbReference>
<evidence type="ECO:0000313" key="8">
    <source>
        <dbReference type="EMBL" id="MBC2864998.1"/>
    </source>
</evidence>
<dbReference type="PANTHER" id="PTHR43880:SF12">
    <property type="entry name" value="ALCOHOL DEHYDROGENASE CLASS-3"/>
    <property type="match status" value="1"/>
</dbReference>
<dbReference type="CDD" id="cd08279">
    <property type="entry name" value="Zn_ADH_class_III"/>
    <property type="match status" value="1"/>
</dbReference>
<comment type="similarity">
    <text evidence="1 6">Belongs to the zinc-containing alcohol dehydrogenase family.</text>
</comment>
<keyword evidence="5" id="KW-0520">NAD</keyword>
<dbReference type="Gene3D" id="3.90.180.10">
    <property type="entry name" value="Medium-chain alcohol dehydrogenases, catalytic domain"/>
    <property type="match status" value="1"/>
</dbReference>
<comment type="caution">
    <text evidence="8">The sequence shown here is derived from an EMBL/GenBank/DDBJ whole genome shotgun (WGS) entry which is preliminary data.</text>
</comment>